<sequence>MTVRLLHMLFVISQSSALLCRHGFHIVTSIRLFSYFKRNTRPTTNLPKPPRLLDLISPKGNAASESRQTHLRLIKDFLQTDSDQCRSQTLSDGFDSDSVFLSKDSSSVLDQERESGHWDFQLFAGRFEFDANDISSALSLCCSQRNLRGGIQYHSVAIRTGFIANVYVGSSLVSLYGKCCEMTDACQVFDEMPVRNVVSWTAIIAGFAQEWQVDMCLELFQRMRRMALQPNEFTFATILSACTGSGALGVGRSLHCQTFKMGFDSHVHIANALISMYCKCGALNFAVYLFEAMEVKDTVSWNSMIAGYAQHGLSLKAIDLFEAMRKQQQVEADGITFLGVLSSCRHGGLVEEGRYYFNLMVELALKPELDHYSCVIDLLGRAGLLKEAQNFIEKMPISPNSIVWGSLLSACRLHGNVWIGLKAAESRLLLQPDCASTHLQLANLYARAGYLEDAARLRKMMKDKGLKTAPGYSWIEIQNKVYRFKAEDKSNPVMIEIFGVMDGMVNHMRSVDCVPEVDDELEDALLAKSYTFKLVRYIIKSSAIYEGHSEKGWLAVTQQKLPSFTIIRQPYFYVIQISFLTNEFRSL</sequence>
<evidence type="ECO:0000313" key="5">
    <source>
        <dbReference type="RefSeq" id="XP_022977771.1"/>
    </source>
</evidence>
<dbReference type="InterPro" id="IPR002885">
    <property type="entry name" value="PPR_rpt"/>
</dbReference>
<dbReference type="FunFam" id="1.25.40.10:FF:001139">
    <property type="entry name" value="Uncharacterized protein"/>
    <property type="match status" value="1"/>
</dbReference>
<dbReference type="GeneID" id="111477972"/>
<feature type="repeat" description="PPR" evidence="2">
    <location>
        <begin position="297"/>
        <end position="327"/>
    </location>
</feature>
<evidence type="ECO:0000256" key="1">
    <source>
        <dbReference type="ARBA" id="ARBA00022737"/>
    </source>
</evidence>
<name>A0A6J1IKW6_CUCMA</name>
<proteinExistence type="predicted"/>
<evidence type="ECO:0000313" key="4">
    <source>
        <dbReference type="Proteomes" id="UP000504608"/>
    </source>
</evidence>
<dbReference type="Pfam" id="PF01535">
    <property type="entry name" value="PPR"/>
    <property type="match status" value="3"/>
</dbReference>
<dbReference type="AlphaFoldDB" id="A0A6J1IKW6"/>
<keyword evidence="1" id="KW-0677">Repeat</keyword>
<feature type="signal peptide" evidence="3">
    <location>
        <begin position="1"/>
        <end position="17"/>
    </location>
</feature>
<dbReference type="InterPro" id="IPR011990">
    <property type="entry name" value="TPR-like_helical_dom_sf"/>
</dbReference>
<feature type="repeat" description="PPR" evidence="2">
    <location>
        <begin position="196"/>
        <end position="230"/>
    </location>
</feature>
<dbReference type="OrthoDB" id="768257at2759"/>
<dbReference type="Proteomes" id="UP000504608">
    <property type="component" value="Unplaced"/>
</dbReference>
<protein>
    <submittedName>
        <fullName evidence="5">Pentatricopeptide repeat-containing protein At2g37320</fullName>
    </submittedName>
</protein>
<dbReference type="InterPro" id="IPR046960">
    <property type="entry name" value="PPR_At4g14850-like_plant"/>
</dbReference>
<accession>A0A6J1IKW6</accession>
<dbReference type="FunFam" id="1.25.40.10:FF:000378">
    <property type="entry name" value="Pentatricopeptide repeat-containing protein mitochondrial"/>
    <property type="match status" value="1"/>
</dbReference>
<dbReference type="PANTHER" id="PTHR47926:SF438">
    <property type="entry name" value="PENTATRICOPEPTIDE REPEAT-CONTAINING PROTEIN"/>
    <property type="match status" value="1"/>
</dbReference>
<dbReference type="KEGG" id="cmax:111477972"/>
<dbReference type="RefSeq" id="XP_022977771.1">
    <property type="nucleotide sequence ID" value="XM_023122003.1"/>
</dbReference>
<dbReference type="Pfam" id="PF20431">
    <property type="entry name" value="E_motif"/>
    <property type="match status" value="1"/>
</dbReference>
<dbReference type="PROSITE" id="PS51375">
    <property type="entry name" value="PPR"/>
    <property type="match status" value="2"/>
</dbReference>
<evidence type="ECO:0000256" key="3">
    <source>
        <dbReference type="SAM" id="SignalP"/>
    </source>
</evidence>
<gene>
    <name evidence="5" type="primary">LOC111477972</name>
</gene>
<keyword evidence="3" id="KW-0732">Signal</keyword>
<dbReference type="PANTHER" id="PTHR47926">
    <property type="entry name" value="PENTATRICOPEPTIDE REPEAT-CONTAINING PROTEIN"/>
    <property type="match status" value="1"/>
</dbReference>
<feature type="chain" id="PRO_5026650594" evidence="3">
    <location>
        <begin position="18"/>
        <end position="587"/>
    </location>
</feature>
<reference evidence="5" key="1">
    <citation type="submission" date="2025-08" db="UniProtKB">
        <authorList>
            <consortium name="RefSeq"/>
        </authorList>
    </citation>
    <scope>IDENTIFICATION</scope>
    <source>
        <tissue evidence="5">Young leaves</tissue>
    </source>
</reference>
<dbReference type="Gene3D" id="1.25.40.10">
    <property type="entry name" value="Tetratricopeptide repeat domain"/>
    <property type="match status" value="2"/>
</dbReference>
<evidence type="ECO:0000256" key="2">
    <source>
        <dbReference type="PROSITE-ProRule" id="PRU00708"/>
    </source>
</evidence>
<keyword evidence="4" id="KW-1185">Reference proteome</keyword>
<dbReference type="InterPro" id="IPR046848">
    <property type="entry name" value="E_motif"/>
</dbReference>
<dbReference type="GO" id="GO:0003723">
    <property type="term" value="F:RNA binding"/>
    <property type="evidence" value="ECO:0007669"/>
    <property type="project" value="InterPro"/>
</dbReference>
<dbReference type="NCBIfam" id="TIGR00756">
    <property type="entry name" value="PPR"/>
    <property type="match status" value="2"/>
</dbReference>
<dbReference type="Pfam" id="PF13041">
    <property type="entry name" value="PPR_2"/>
    <property type="match status" value="1"/>
</dbReference>
<dbReference type="GO" id="GO:0009451">
    <property type="term" value="P:RNA modification"/>
    <property type="evidence" value="ECO:0007669"/>
    <property type="project" value="InterPro"/>
</dbReference>
<organism evidence="4 5">
    <name type="scientific">Cucurbita maxima</name>
    <name type="common">Pumpkin</name>
    <name type="synonym">Winter squash</name>
    <dbReference type="NCBI Taxonomy" id="3661"/>
    <lineage>
        <taxon>Eukaryota</taxon>
        <taxon>Viridiplantae</taxon>
        <taxon>Streptophyta</taxon>
        <taxon>Embryophyta</taxon>
        <taxon>Tracheophyta</taxon>
        <taxon>Spermatophyta</taxon>
        <taxon>Magnoliopsida</taxon>
        <taxon>eudicotyledons</taxon>
        <taxon>Gunneridae</taxon>
        <taxon>Pentapetalae</taxon>
        <taxon>rosids</taxon>
        <taxon>fabids</taxon>
        <taxon>Cucurbitales</taxon>
        <taxon>Cucurbitaceae</taxon>
        <taxon>Cucurbiteae</taxon>
        <taxon>Cucurbita</taxon>
    </lineage>
</organism>